<gene>
    <name evidence="1" type="ORF">H8J70_02605</name>
</gene>
<proteinExistence type="predicted"/>
<keyword evidence="2" id="KW-1185">Reference proteome</keyword>
<dbReference type="Proteomes" id="UP000606870">
    <property type="component" value="Unassembled WGS sequence"/>
</dbReference>
<dbReference type="SUPFAM" id="SSF54506">
    <property type="entry name" value="Diaminopimelate epimerase-like"/>
    <property type="match status" value="1"/>
</dbReference>
<evidence type="ECO:0000313" key="1">
    <source>
        <dbReference type="EMBL" id="MBC3536150.1"/>
    </source>
</evidence>
<comment type="caution">
    <text evidence="1">The sequence shown here is derived from an EMBL/GenBank/DDBJ whole genome shotgun (WGS) entry which is preliminary data.</text>
</comment>
<sequence>MIQEIHYVKADPSGNTTILVLDEIPPSEHAAIAERLLQPDCVGAEQVAFLSPSNQGAQIRLDMMGGEFCGNASRSAAAYLLSQSGAEAGEYMISCSGCSAPLQARVQRGEEDQVYDASIDMPLPKKMDTVSLDVGSTAFRFYRVALPGIVHFVHFTTALKNLDRDQIWKAVYNFASTFHYEAFGLDLVDRKTLTMIPAVYVTATKTLYWEQSCGSGSAATAAALSQLCGHEIACEIRQPGGMITIEAAVSDGEIKKIHIGGPVRLEKEQCVQL</sequence>
<dbReference type="Gene3D" id="3.10.310.10">
    <property type="entry name" value="Diaminopimelate Epimerase, Chain A, domain 1"/>
    <property type="match status" value="2"/>
</dbReference>
<reference evidence="1 2" key="1">
    <citation type="submission" date="2020-08" db="EMBL/GenBank/DDBJ databases">
        <authorList>
            <person name="Liu C."/>
            <person name="Sun Q."/>
        </authorList>
    </citation>
    <scope>NUCLEOTIDE SEQUENCE [LARGE SCALE GENOMIC DNA]</scope>
    <source>
        <strain evidence="1 2">NSJ-59</strain>
    </source>
</reference>
<dbReference type="Pfam" id="PF26317">
    <property type="entry name" value="CntK_N"/>
    <property type="match status" value="1"/>
</dbReference>
<protein>
    <recommendedName>
        <fullName evidence="3">Diaminopimelate epimerase</fullName>
    </recommendedName>
</protein>
<dbReference type="InterPro" id="IPR058944">
    <property type="entry name" value="CntK-like"/>
</dbReference>
<dbReference type="EMBL" id="JACOGK010000005">
    <property type="protein sequence ID" value="MBC3536150.1"/>
    <property type="molecule type" value="Genomic_DNA"/>
</dbReference>
<dbReference type="RefSeq" id="WP_186502308.1">
    <property type="nucleotide sequence ID" value="NZ_JACOGK010000005.1"/>
</dbReference>
<evidence type="ECO:0000313" key="2">
    <source>
        <dbReference type="Proteomes" id="UP000606870"/>
    </source>
</evidence>
<accession>A0ABR6VG21</accession>
<evidence type="ECO:0008006" key="3">
    <source>
        <dbReference type="Google" id="ProtNLM"/>
    </source>
</evidence>
<organism evidence="1 2">
    <name type="scientific">Megasphaera hominis</name>
    <dbReference type="NCBI Taxonomy" id="159836"/>
    <lineage>
        <taxon>Bacteria</taxon>
        <taxon>Bacillati</taxon>
        <taxon>Bacillota</taxon>
        <taxon>Negativicutes</taxon>
        <taxon>Veillonellales</taxon>
        <taxon>Veillonellaceae</taxon>
        <taxon>Megasphaera</taxon>
    </lineage>
</organism>
<name>A0ABR6VG21_9FIRM</name>